<evidence type="ECO:0000313" key="4">
    <source>
        <dbReference type="Proteomes" id="UP000494206"/>
    </source>
</evidence>
<proteinExistence type="predicted"/>
<gene>
    <name evidence="3" type="ORF">CBOVIS_LOCUS8571</name>
</gene>
<organism evidence="3 4">
    <name type="scientific">Caenorhabditis bovis</name>
    <dbReference type="NCBI Taxonomy" id="2654633"/>
    <lineage>
        <taxon>Eukaryota</taxon>
        <taxon>Metazoa</taxon>
        <taxon>Ecdysozoa</taxon>
        <taxon>Nematoda</taxon>
        <taxon>Chromadorea</taxon>
        <taxon>Rhabditida</taxon>
        <taxon>Rhabditina</taxon>
        <taxon>Rhabditomorpha</taxon>
        <taxon>Rhabditoidea</taxon>
        <taxon>Rhabditidae</taxon>
        <taxon>Peloderinae</taxon>
        <taxon>Caenorhabditis</taxon>
    </lineage>
</organism>
<dbReference type="AlphaFoldDB" id="A0A8S1EXU7"/>
<feature type="chain" id="PRO_5035762717" evidence="2">
    <location>
        <begin position="19"/>
        <end position="128"/>
    </location>
</feature>
<accession>A0A8S1EXU7</accession>
<evidence type="ECO:0000256" key="1">
    <source>
        <dbReference type="SAM" id="MobiDB-lite"/>
    </source>
</evidence>
<feature type="region of interest" description="Disordered" evidence="1">
    <location>
        <begin position="40"/>
        <end position="73"/>
    </location>
</feature>
<evidence type="ECO:0000256" key="2">
    <source>
        <dbReference type="SAM" id="SignalP"/>
    </source>
</evidence>
<dbReference type="OrthoDB" id="5875347at2759"/>
<keyword evidence="2" id="KW-0732">Signal</keyword>
<evidence type="ECO:0000313" key="3">
    <source>
        <dbReference type="EMBL" id="CAB3406503.1"/>
    </source>
</evidence>
<feature type="signal peptide" evidence="2">
    <location>
        <begin position="1"/>
        <end position="18"/>
    </location>
</feature>
<protein>
    <submittedName>
        <fullName evidence="3">Uncharacterized protein</fullName>
    </submittedName>
</protein>
<feature type="compositionally biased region" description="Basic and acidic residues" evidence="1">
    <location>
        <begin position="52"/>
        <end position="73"/>
    </location>
</feature>
<reference evidence="3 4" key="1">
    <citation type="submission" date="2020-04" db="EMBL/GenBank/DDBJ databases">
        <authorList>
            <person name="Laetsch R D."/>
            <person name="Stevens L."/>
            <person name="Kumar S."/>
            <person name="Blaxter L. M."/>
        </authorList>
    </citation>
    <scope>NUCLEOTIDE SEQUENCE [LARGE SCALE GENOMIC DNA]</scope>
</reference>
<keyword evidence="4" id="KW-1185">Reference proteome</keyword>
<comment type="caution">
    <text evidence="3">The sequence shown here is derived from an EMBL/GenBank/DDBJ whole genome shotgun (WGS) entry which is preliminary data.</text>
</comment>
<name>A0A8S1EXU7_9PELO</name>
<dbReference type="EMBL" id="CADEPM010000005">
    <property type="protein sequence ID" value="CAB3406503.1"/>
    <property type="molecule type" value="Genomic_DNA"/>
</dbReference>
<dbReference type="Proteomes" id="UP000494206">
    <property type="component" value="Unassembled WGS sequence"/>
</dbReference>
<sequence>MMLMMRSILVLLVCVAVASPWVIYRKNQKKKLICREEAEWNAASASPNSATEHSDSAESSERTPRRSRRDIDVDPIHREPIIFLGPRGNSSVFIDDGDFDIVSDHLSKKELEYVKKRIMETCNALNSN</sequence>